<comment type="caution">
    <text evidence="1">The sequence shown here is derived from an EMBL/GenBank/DDBJ whole genome shotgun (WGS) entry which is preliminary data.</text>
</comment>
<protein>
    <submittedName>
        <fullName evidence="1">Uncharacterized protein</fullName>
    </submittedName>
</protein>
<accession>A0A4U5JLZ9</accession>
<name>A0A4U5JLZ9_9GAMM</name>
<keyword evidence="2" id="KW-1185">Reference proteome</keyword>
<gene>
    <name evidence="1" type="ORF">FCE95_10595</name>
</gene>
<sequence>MTTMQRLHHIFQRAVLALALLTSGLAGGYALHDPAAARIQPCRAAIDADRSPRQAYADLRAASGAQADCNCGSA</sequence>
<dbReference type="AlphaFoldDB" id="A0A4U5JLZ9"/>
<reference evidence="1 2" key="1">
    <citation type="submission" date="2019-04" db="EMBL/GenBank/DDBJ databases">
        <title>Reference strain of H23.</title>
        <authorList>
            <person name="Luo X."/>
        </authorList>
    </citation>
    <scope>NUCLEOTIDE SEQUENCE [LARGE SCALE GENOMIC DNA]</scope>
    <source>
        <strain evidence="1 2">H23</strain>
    </source>
</reference>
<proteinExistence type="predicted"/>
<evidence type="ECO:0000313" key="2">
    <source>
        <dbReference type="Proteomes" id="UP000308707"/>
    </source>
</evidence>
<organism evidence="1 2">
    <name type="scientific">Luteimonas gilva</name>
    <dbReference type="NCBI Taxonomy" id="2572684"/>
    <lineage>
        <taxon>Bacteria</taxon>
        <taxon>Pseudomonadati</taxon>
        <taxon>Pseudomonadota</taxon>
        <taxon>Gammaproteobacteria</taxon>
        <taxon>Lysobacterales</taxon>
        <taxon>Lysobacteraceae</taxon>
        <taxon>Luteimonas</taxon>
    </lineage>
</organism>
<dbReference type="RefSeq" id="WP_137266984.1">
    <property type="nucleotide sequence ID" value="NZ_SZUA01000002.1"/>
</dbReference>
<dbReference type="Proteomes" id="UP000308707">
    <property type="component" value="Unassembled WGS sequence"/>
</dbReference>
<evidence type="ECO:0000313" key="1">
    <source>
        <dbReference type="EMBL" id="TKR30554.1"/>
    </source>
</evidence>
<dbReference type="EMBL" id="SZUA01000002">
    <property type="protein sequence ID" value="TKR30554.1"/>
    <property type="molecule type" value="Genomic_DNA"/>
</dbReference>